<gene>
    <name evidence="1" type="ORF">MTR67_029484</name>
</gene>
<dbReference type="EMBL" id="CP133617">
    <property type="protein sequence ID" value="WMV36099.1"/>
    <property type="molecule type" value="Genomic_DNA"/>
</dbReference>
<dbReference type="AlphaFoldDB" id="A0AAF0TXP7"/>
<keyword evidence="2" id="KW-1185">Reference proteome</keyword>
<proteinExistence type="predicted"/>
<name>A0AAF0TXP7_SOLVR</name>
<evidence type="ECO:0000313" key="2">
    <source>
        <dbReference type="Proteomes" id="UP001234989"/>
    </source>
</evidence>
<dbReference type="Proteomes" id="UP001234989">
    <property type="component" value="Chromosome 6"/>
</dbReference>
<evidence type="ECO:0000313" key="1">
    <source>
        <dbReference type="EMBL" id="WMV36099.1"/>
    </source>
</evidence>
<organism evidence="1 2">
    <name type="scientific">Solanum verrucosum</name>
    <dbReference type="NCBI Taxonomy" id="315347"/>
    <lineage>
        <taxon>Eukaryota</taxon>
        <taxon>Viridiplantae</taxon>
        <taxon>Streptophyta</taxon>
        <taxon>Embryophyta</taxon>
        <taxon>Tracheophyta</taxon>
        <taxon>Spermatophyta</taxon>
        <taxon>Magnoliopsida</taxon>
        <taxon>eudicotyledons</taxon>
        <taxon>Gunneridae</taxon>
        <taxon>Pentapetalae</taxon>
        <taxon>asterids</taxon>
        <taxon>lamiids</taxon>
        <taxon>Solanales</taxon>
        <taxon>Solanaceae</taxon>
        <taxon>Solanoideae</taxon>
        <taxon>Solaneae</taxon>
        <taxon>Solanum</taxon>
    </lineage>
</organism>
<reference evidence="1" key="1">
    <citation type="submission" date="2023-08" db="EMBL/GenBank/DDBJ databases">
        <title>A de novo genome assembly of Solanum verrucosum Schlechtendal, a Mexican diploid species geographically isolated from the other diploid A-genome species in potato relatives.</title>
        <authorList>
            <person name="Hosaka K."/>
        </authorList>
    </citation>
    <scope>NUCLEOTIDE SEQUENCE</scope>
    <source>
        <tissue evidence="1">Young leaves</tissue>
    </source>
</reference>
<accession>A0AAF0TXP7</accession>
<sequence>MSGQVLMSTSTDKHYTFFRITIEACVAVAAHLQSQASIVGEKFYGQ</sequence>
<protein>
    <submittedName>
        <fullName evidence="1">Uncharacterized protein</fullName>
    </submittedName>
</protein>